<protein>
    <submittedName>
        <fullName evidence="2">(salmon louse) hypothetical protein</fullName>
    </submittedName>
</protein>
<evidence type="ECO:0000313" key="3">
    <source>
        <dbReference type="Proteomes" id="UP000675881"/>
    </source>
</evidence>
<evidence type="ECO:0000313" key="2">
    <source>
        <dbReference type="EMBL" id="CAF2946085.1"/>
    </source>
</evidence>
<dbReference type="AlphaFoldDB" id="A0A7R8CZ13"/>
<dbReference type="Proteomes" id="UP000675881">
    <property type="component" value="Chromosome 5"/>
</dbReference>
<gene>
    <name evidence="2" type="ORF">LSAA_10121</name>
</gene>
<sequence length="192" mass="21597">MTSSKKKDQEALRSVNRVSNSEFSNTLHSFTKKVKEVGSVRSVSNKESLNQLPHLKHRTFPLDLAPLVRRERRAFQYPIPNPKASIECPQPRNDMTDSAPFQTERDLLLSKNSILSIGSEPFVPTHSEEESLFKRPRSPDSENTVSSAAEETVSKQNKTEVDNTVKPHIEVTKNVSTPDKKLAELAPFSITE</sequence>
<feature type="compositionally biased region" description="Basic and acidic residues" evidence="1">
    <location>
        <begin position="126"/>
        <end position="140"/>
    </location>
</feature>
<proteinExistence type="predicted"/>
<accession>A0A7R8CZ13</accession>
<name>A0A7R8CZ13_LEPSM</name>
<reference evidence="2" key="1">
    <citation type="submission" date="2021-02" db="EMBL/GenBank/DDBJ databases">
        <authorList>
            <person name="Bekaert M."/>
        </authorList>
    </citation>
    <scope>NUCLEOTIDE SEQUENCE</scope>
    <source>
        <strain evidence="2">IoA-00</strain>
    </source>
</reference>
<keyword evidence="3" id="KW-1185">Reference proteome</keyword>
<organism evidence="2 3">
    <name type="scientific">Lepeophtheirus salmonis</name>
    <name type="common">Salmon louse</name>
    <name type="synonym">Caligus salmonis</name>
    <dbReference type="NCBI Taxonomy" id="72036"/>
    <lineage>
        <taxon>Eukaryota</taxon>
        <taxon>Metazoa</taxon>
        <taxon>Ecdysozoa</taxon>
        <taxon>Arthropoda</taxon>
        <taxon>Crustacea</taxon>
        <taxon>Multicrustacea</taxon>
        <taxon>Hexanauplia</taxon>
        <taxon>Copepoda</taxon>
        <taxon>Siphonostomatoida</taxon>
        <taxon>Caligidae</taxon>
        <taxon>Lepeophtheirus</taxon>
    </lineage>
</organism>
<feature type="region of interest" description="Disordered" evidence="1">
    <location>
        <begin position="125"/>
        <end position="166"/>
    </location>
</feature>
<evidence type="ECO:0000256" key="1">
    <source>
        <dbReference type="SAM" id="MobiDB-lite"/>
    </source>
</evidence>
<feature type="compositionally biased region" description="Basic and acidic residues" evidence="1">
    <location>
        <begin position="157"/>
        <end position="166"/>
    </location>
</feature>
<dbReference type="EMBL" id="HG994584">
    <property type="protein sequence ID" value="CAF2946085.1"/>
    <property type="molecule type" value="Genomic_DNA"/>
</dbReference>